<keyword evidence="2" id="KW-1185">Reference proteome</keyword>
<name>A0ACC1J345_9FUNG</name>
<dbReference type="Proteomes" id="UP001150603">
    <property type="component" value="Unassembled WGS sequence"/>
</dbReference>
<reference evidence="1" key="1">
    <citation type="submission" date="2022-07" db="EMBL/GenBank/DDBJ databases">
        <title>Phylogenomic reconstructions and comparative analyses of Kickxellomycotina fungi.</title>
        <authorList>
            <person name="Reynolds N.K."/>
            <person name="Stajich J.E."/>
            <person name="Barry K."/>
            <person name="Grigoriev I.V."/>
            <person name="Crous P."/>
            <person name="Smith M.E."/>
        </authorList>
    </citation>
    <scope>NUCLEOTIDE SEQUENCE</scope>
    <source>
        <strain evidence="1">NRRL 5244</strain>
    </source>
</reference>
<protein>
    <submittedName>
        <fullName evidence="1">Glutamate--cysteine ligase</fullName>
        <ecNumber evidence="1">6.3.2.2</ecNumber>
    </submittedName>
</protein>
<proteinExistence type="predicted"/>
<dbReference type="EC" id="6.3.2.2" evidence="1"/>
<comment type="caution">
    <text evidence="1">The sequence shown here is derived from an EMBL/GenBank/DDBJ whole genome shotgun (WGS) entry which is preliminary data.</text>
</comment>
<gene>
    <name evidence="1" type="primary">GSH1_3</name>
    <name evidence="1" type="ORF">FBU59_005269</name>
</gene>
<accession>A0ACC1J345</accession>
<evidence type="ECO:0000313" key="1">
    <source>
        <dbReference type="EMBL" id="KAJ1935798.1"/>
    </source>
</evidence>
<evidence type="ECO:0000313" key="2">
    <source>
        <dbReference type="Proteomes" id="UP001150603"/>
    </source>
</evidence>
<dbReference type="EMBL" id="JANBPW010004117">
    <property type="protein sequence ID" value="KAJ1935798.1"/>
    <property type="molecule type" value="Genomic_DNA"/>
</dbReference>
<organism evidence="1 2">
    <name type="scientific">Linderina macrospora</name>
    <dbReference type="NCBI Taxonomy" id="4868"/>
    <lineage>
        <taxon>Eukaryota</taxon>
        <taxon>Fungi</taxon>
        <taxon>Fungi incertae sedis</taxon>
        <taxon>Zoopagomycota</taxon>
        <taxon>Kickxellomycotina</taxon>
        <taxon>Kickxellomycetes</taxon>
        <taxon>Kickxellales</taxon>
        <taxon>Kickxellaceae</taxon>
        <taxon>Linderina</taxon>
    </lineage>
</organism>
<sequence>MGLLSLGTPLPWDQAKKLAHEVRKHGIEQFLHIWRNMKDRQKDRLLWGDEVEYMMVSLDHRNRRARLSQRGHEVLALLQVDEAEQLERAKRTGEKPNLEALWRPEFGRYMIE</sequence>
<feature type="non-terminal residue" evidence="1">
    <location>
        <position position="112"/>
    </location>
</feature>
<keyword evidence="1" id="KW-0436">Ligase</keyword>